<keyword evidence="2 8" id="KW-0645">Protease</keyword>
<proteinExistence type="inferred from homology"/>
<evidence type="ECO:0000256" key="2">
    <source>
        <dbReference type="ARBA" id="ARBA00022670"/>
    </source>
</evidence>
<evidence type="ECO:0000256" key="3">
    <source>
        <dbReference type="ARBA" id="ARBA00022729"/>
    </source>
</evidence>
<dbReference type="VEuPathDB" id="FungiDB:Z517_03630"/>
<feature type="domain" description="Peptidase S8/S53" evidence="9">
    <location>
        <begin position="207"/>
        <end position="550"/>
    </location>
</feature>
<dbReference type="PROSITE" id="PS51892">
    <property type="entry name" value="SUBTILASE"/>
    <property type="match status" value="1"/>
</dbReference>
<dbReference type="InterPro" id="IPR034058">
    <property type="entry name" value="TagA/B/C/D_pept_dom"/>
</dbReference>
<dbReference type="SUPFAM" id="SSF52743">
    <property type="entry name" value="Subtilisin-like"/>
    <property type="match status" value="1"/>
</dbReference>
<dbReference type="Gene3D" id="3.40.50.200">
    <property type="entry name" value="Peptidase S8/S53 domain"/>
    <property type="match status" value="1"/>
</dbReference>
<dbReference type="GeneID" id="25303120"/>
<dbReference type="OrthoDB" id="3556949at2759"/>
<dbReference type="PANTHER" id="PTHR43399">
    <property type="entry name" value="SUBTILISIN-RELATED"/>
    <property type="match status" value="1"/>
</dbReference>
<evidence type="ECO:0000256" key="4">
    <source>
        <dbReference type="ARBA" id="ARBA00022801"/>
    </source>
</evidence>
<dbReference type="InterPro" id="IPR036852">
    <property type="entry name" value="Peptidase_S8/S53_dom_sf"/>
</dbReference>
<reference evidence="10 11" key="1">
    <citation type="submission" date="2015-01" db="EMBL/GenBank/DDBJ databases">
        <title>The Genome Sequence of Fonsecaea pedrosoi CBS 271.37.</title>
        <authorList>
            <consortium name="The Broad Institute Genomics Platform"/>
            <person name="Cuomo C."/>
            <person name="de Hoog S."/>
            <person name="Gorbushina A."/>
            <person name="Stielow B."/>
            <person name="Teixiera M."/>
            <person name="Abouelleil A."/>
            <person name="Chapman S.B."/>
            <person name="Priest M."/>
            <person name="Young S.K."/>
            <person name="Wortman J."/>
            <person name="Nusbaum C."/>
            <person name="Birren B."/>
        </authorList>
    </citation>
    <scope>NUCLEOTIDE SEQUENCE [LARGE SCALE GENOMIC DNA]</scope>
    <source>
        <strain evidence="10 11">CBS 271.37</strain>
    </source>
</reference>
<dbReference type="PANTHER" id="PTHR43399:SF4">
    <property type="entry name" value="CELL WALL-ASSOCIATED PROTEASE"/>
    <property type="match status" value="1"/>
</dbReference>
<dbReference type="PRINTS" id="PR00723">
    <property type="entry name" value="SUBTILISIN"/>
</dbReference>
<feature type="active site" description="Charge relay system" evidence="7 8">
    <location>
        <position position="496"/>
    </location>
</feature>
<evidence type="ECO:0000256" key="8">
    <source>
        <dbReference type="PROSITE-ProRule" id="PRU01240"/>
    </source>
</evidence>
<keyword evidence="5 8" id="KW-0720">Serine protease</keyword>
<dbReference type="AlphaFoldDB" id="A0A0D2H0I9"/>
<dbReference type="InterPro" id="IPR022398">
    <property type="entry name" value="Peptidase_S8_His-AS"/>
</dbReference>
<dbReference type="EMBL" id="KN846970">
    <property type="protein sequence ID" value="KIW84380.1"/>
    <property type="molecule type" value="Genomic_DNA"/>
</dbReference>
<dbReference type="CDD" id="cd04842">
    <property type="entry name" value="Peptidases_S8_Kp43_protease"/>
    <property type="match status" value="1"/>
</dbReference>
<name>A0A0D2H0I9_9EURO</name>
<evidence type="ECO:0000256" key="1">
    <source>
        <dbReference type="ARBA" id="ARBA00011073"/>
    </source>
</evidence>
<dbReference type="PROSITE" id="PS00137">
    <property type="entry name" value="SUBTILASE_HIS"/>
    <property type="match status" value="1"/>
</dbReference>
<protein>
    <recommendedName>
        <fullName evidence="9">Peptidase S8/S53 domain-containing protein</fullName>
    </recommendedName>
</protein>
<gene>
    <name evidence="10" type="ORF">Z517_03630</name>
</gene>
<dbReference type="RefSeq" id="XP_013288188.1">
    <property type="nucleotide sequence ID" value="XM_013432734.1"/>
</dbReference>
<dbReference type="SUPFAM" id="SSF49785">
    <property type="entry name" value="Galactose-binding domain-like"/>
    <property type="match status" value="1"/>
</dbReference>
<dbReference type="InterPro" id="IPR015500">
    <property type="entry name" value="Peptidase_S8_subtilisin-rel"/>
</dbReference>
<feature type="active site" description="Charge relay system" evidence="7 8">
    <location>
        <position position="216"/>
    </location>
</feature>
<evidence type="ECO:0000256" key="5">
    <source>
        <dbReference type="ARBA" id="ARBA00022825"/>
    </source>
</evidence>
<evidence type="ECO:0000259" key="9">
    <source>
        <dbReference type="Pfam" id="PF00082"/>
    </source>
</evidence>
<dbReference type="PROSITE" id="PS00138">
    <property type="entry name" value="SUBTILASE_SER"/>
    <property type="match status" value="1"/>
</dbReference>
<dbReference type="GO" id="GO:0006508">
    <property type="term" value="P:proteolysis"/>
    <property type="evidence" value="ECO:0007669"/>
    <property type="project" value="UniProtKB-KW"/>
</dbReference>
<dbReference type="InterPro" id="IPR023828">
    <property type="entry name" value="Peptidase_S8_Ser-AS"/>
</dbReference>
<dbReference type="Proteomes" id="UP000053029">
    <property type="component" value="Unassembled WGS sequence"/>
</dbReference>
<dbReference type="Gene3D" id="2.60.120.380">
    <property type="match status" value="1"/>
</dbReference>
<evidence type="ECO:0000313" key="11">
    <source>
        <dbReference type="Proteomes" id="UP000053029"/>
    </source>
</evidence>
<dbReference type="InterPro" id="IPR008979">
    <property type="entry name" value="Galactose-bd-like_sf"/>
</dbReference>
<keyword evidence="11" id="KW-1185">Reference proteome</keyword>
<dbReference type="InterPro" id="IPR051048">
    <property type="entry name" value="Peptidase_S8/S53_subtilisin"/>
</dbReference>
<keyword evidence="4 8" id="KW-0378">Hydrolase</keyword>
<keyword evidence="6" id="KW-0865">Zymogen</keyword>
<dbReference type="GO" id="GO:0004252">
    <property type="term" value="F:serine-type endopeptidase activity"/>
    <property type="evidence" value="ECO:0007669"/>
    <property type="project" value="UniProtKB-UniRule"/>
</dbReference>
<dbReference type="STRING" id="1442368.A0A0D2H0I9"/>
<accession>A0A0D2H0I9</accession>
<evidence type="ECO:0000313" key="10">
    <source>
        <dbReference type="EMBL" id="KIW84380.1"/>
    </source>
</evidence>
<comment type="similarity">
    <text evidence="1 8">Belongs to the peptidase S8 family.</text>
</comment>
<organism evidence="10 11">
    <name type="scientific">Fonsecaea pedrosoi CBS 271.37</name>
    <dbReference type="NCBI Taxonomy" id="1442368"/>
    <lineage>
        <taxon>Eukaryota</taxon>
        <taxon>Fungi</taxon>
        <taxon>Dikarya</taxon>
        <taxon>Ascomycota</taxon>
        <taxon>Pezizomycotina</taxon>
        <taxon>Eurotiomycetes</taxon>
        <taxon>Chaetothyriomycetidae</taxon>
        <taxon>Chaetothyriales</taxon>
        <taxon>Herpotrichiellaceae</taxon>
        <taxon>Fonsecaea</taxon>
    </lineage>
</organism>
<dbReference type="InterPro" id="IPR000209">
    <property type="entry name" value="Peptidase_S8/S53_dom"/>
</dbReference>
<evidence type="ECO:0000256" key="6">
    <source>
        <dbReference type="ARBA" id="ARBA00023145"/>
    </source>
</evidence>
<keyword evidence="3" id="KW-0732">Signal</keyword>
<dbReference type="HOGENOM" id="CLU_011786_1_0_1"/>
<dbReference type="Pfam" id="PF00082">
    <property type="entry name" value="Peptidase_S8"/>
    <property type="match status" value="1"/>
</dbReference>
<feature type="active site" description="Charge relay system" evidence="7 8">
    <location>
        <position position="255"/>
    </location>
</feature>
<sequence>MSDDIVINGRTVASSDLQSDAADSNYILVRTSGNPLNKAQKTELKGLGVEIQEFVGNENDQLYLCGYKPTSLDQVRHLDYISYANIYSPTFVVPDVLQSTTTTPALRTNEETDGTVEVDVLLHHDIKEASEDILSKIAEAGSVQTSAISVEPGFIRVKVDPEKLDKIAAVDEVRVIHPINERRLFNNVARGILRLDGQSGSNTSYKGKGQVVCVADTGFDKGSQTDVHDAFLGRVRKLNPWGRRRLNLSDDPDGHGTHVCGSVLGSGQHSSQGLIQGAAPEATLIMQSTFSGFDSRRRSQLGGIPNDISQLFDEGYKAGARIHTNSWGTPLSATGVQNPYDGGAESIDKFVFENQDMTILFAAGNDGQDSDLDGKVNERSLGAEAAAKNCITVGASENNRPDLQSGEAGRAYTYGGFWLRDFPKNPLKDDHQANNPEGLAAFSSRGLTAENRIKPDVVAPGTAILSARSRNQKYDDEVKIMGESGDDRYMYLSGTSMATPLVAGCCAVLREALLAHGYQDEQNGVKNPTGSLIKALLINGAVPIKGQYMPKEVGDEPNPHSGFGRVDVSTSVVDPAEKSSGYEIGAIEEDDEPVTFKITVPQTGGRTLKVTLVYADVAGAALANDLNLLAVAGGKERHGNQQDQEFDVGATRTFDRRNNVEQIIWAQIPGDEVEIVVKPFRLFSERVPFAVAWRFY</sequence>
<evidence type="ECO:0000256" key="7">
    <source>
        <dbReference type="PIRSR" id="PIRSR615500-1"/>
    </source>
</evidence>